<dbReference type="Proteomes" id="UP001280121">
    <property type="component" value="Unassembled WGS sequence"/>
</dbReference>
<reference evidence="2" key="1">
    <citation type="journal article" date="2023" name="Plant J.">
        <title>Genome sequences and population genomics provide insights into the demographic history, inbreeding, and mutation load of two 'living fossil' tree species of Dipteronia.</title>
        <authorList>
            <person name="Feng Y."/>
            <person name="Comes H.P."/>
            <person name="Chen J."/>
            <person name="Zhu S."/>
            <person name="Lu R."/>
            <person name="Zhang X."/>
            <person name="Li P."/>
            <person name="Qiu J."/>
            <person name="Olsen K.M."/>
            <person name="Qiu Y."/>
        </authorList>
    </citation>
    <scope>NUCLEOTIDE SEQUENCE</scope>
    <source>
        <strain evidence="2">KIB01</strain>
    </source>
</reference>
<feature type="compositionally biased region" description="Polar residues" evidence="1">
    <location>
        <begin position="485"/>
        <end position="495"/>
    </location>
</feature>
<feature type="region of interest" description="Disordered" evidence="1">
    <location>
        <begin position="440"/>
        <end position="510"/>
    </location>
</feature>
<dbReference type="InterPro" id="IPR028938">
    <property type="entry name" value="Rsf1-like"/>
</dbReference>
<proteinExistence type="predicted"/>
<organism evidence="2 3">
    <name type="scientific">Dipteronia dyeriana</name>
    <dbReference type="NCBI Taxonomy" id="168575"/>
    <lineage>
        <taxon>Eukaryota</taxon>
        <taxon>Viridiplantae</taxon>
        <taxon>Streptophyta</taxon>
        <taxon>Embryophyta</taxon>
        <taxon>Tracheophyta</taxon>
        <taxon>Spermatophyta</taxon>
        <taxon>Magnoliopsida</taxon>
        <taxon>eudicotyledons</taxon>
        <taxon>Gunneridae</taxon>
        <taxon>Pentapetalae</taxon>
        <taxon>rosids</taxon>
        <taxon>malvids</taxon>
        <taxon>Sapindales</taxon>
        <taxon>Sapindaceae</taxon>
        <taxon>Hippocastanoideae</taxon>
        <taxon>Acereae</taxon>
        <taxon>Dipteronia</taxon>
    </lineage>
</organism>
<evidence type="ECO:0000313" key="2">
    <source>
        <dbReference type="EMBL" id="KAK2661150.1"/>
    </source>
</evidence>
<protein>
    <recommendedName>
        <fullName evidence="4">DDT domain-containing protein DDR4</fullName>
    </recommendedName>
</protein>
<gene>
    <name evidence="2" type="ORF">Ddye_007683</name>
</gene>
<dbReference type="PANTHER" id="PTHR14296:SF12">
    <property type="entry name" value="DDT DOMAIN-CONTAINING PROTEIN DDR4 ISOFORM X1"/>
    <property type="match status" value="1"/>
</dbReference>
<dbReference type="EMBL" id="JANJYI010000002">
    <property type="protein sequence ID" value="KAK2661150.1"/>
    <property type="molecule type" value="Genomic_DNA"/>
</dbReference>
<feature type="compositionally biased region" description="Polar residues" evidence="1">
    <location>
        <begin position="8"/>
        <end position="19"/>
    </location>
</feature>
<feature type="compositionally biased region" description="Polar residues" evidence="1">
    <location>
        <begin position="452"/>
        <end position="469"/>
    </location>
</feature>
<sequence>MAGGGGRRQTTQSSKNTGGETKAVVEKDDSVVALDESSSQSEVDMLRGRWELASVLNFLNVFGPVVAKDLKLTPEELEMGLIEPNGSIAQLHIILLKGIPPLSKQLNGSDAWVTVLCKKITLWWPWVAEGELPLTAAKGEEISRYKELDPTCRLLILKALCEIRADQDDVILYINDALKHGTEISCFRKDKIGVDGNGTSYWYDGNAIFGYRLYREVNKTESKTNLKGKACSTPPATCLQWETIASNLEEFNKIVDELQSSKVAAEVAVGKTIANDAVPVVEKFHKNKQRSLKRKQRQEMLLMNGFRNSSAAGMTRSCRTRTPISYTFDDYDRAIDEAIAITKKGKTIKEQKLEKKQDGQGKITSNGLKDGSDTNDDSSDSDRFQEAANDDDDGDDDGDYNDNGSELGNSDEERSNVSRTNHAAVIVPKHVGSRWSIRLAGGSNHPDVETRNLGTQNRLRQRPTRNSALDTVVLDSESDGEKSLEQTNSKTSGDGNLSIVADSEEEVSDS</sequence>
<feature type="region of interest" description="Disordered" evidence="1">
    <location>
        <begin position="351"/>
        <end position="424"/>
    </location>
</feature>
<name>A0AAE0CRP4_9ROSI</name>
<keyword evidence="3" id="KW-1185">Reference proteome</keyword>
<comment type="caution">
    <text evidence="2">The sequence shown here is derived from an EMBL/GenBank/DDBJ whole genome shotgun (WGS) entry which is preliminary data.</text>
</comment>
<dbReference type="AlphaFoldDB" id="A0AAE0CRP4"/>
<accession>A0AAE0CRP4</accession>
<evidence type="ECO:0000313" key="3">
    <source>
        <dbReference type="Proteomes" id="UP001280121"/>
    </source>
</evidence>
<evidence type="ECO:0000256" key="1">
    <source>
        <dbReference type="SAM" id="MobiDB-lite"/>
    </source>
</evidence>
<feature type="compositionally biased region" description="Acidic residues" evidence="1">
    <location>
        <begin position="388"/>
        <end position="400"/>
    </location>
</feature>
<feature type="region of interest" description="Disordered" evidence="1">
    <location>
        <begin position="1"/>
        <end position="23"/>
    </location>
</feature>
<dbReference type="PANTHER" id="PTHR14296">
    <property type="entry name" value="REMODELING AND SPACING FACTOR 1"/>
    <property type="match status" value="1"/>
</dbReference>
<evidence type="ECO:0008006" key="4">
    <source>
        <dbReference type="Google" id="ProtNLM"/>
    </source>
</evidence>
<dbReference type="GO" id="GO:0006355">
    <property type="term" value="P:regulation of DNA-templated transcription"/>
    <property type="evidence" value="ECO:0007669"/>
    <property type="project" value="InterPro"/>
</dbReference>
<dbReference type="GO" id="GO:0031213">
    <property type="term" value="C:RSF complex"/>
    <property type="evidence" value="ECO:0007669"/>
    <property type="project" value="InterPro"/>
</dbReference>